<keyword evidence="3" id="KW-0456">Lyase</keyword>
<comment type="similarity">
    <text evidence="1">Belongs to the HpcH/HpaI aldolase family.</text>
</comment>
<organism evidence="5 6">
    <name type="scientific">Adiantum capillus-veneris</name>
    <name type="common">Maidenhair fern</name>
    <dbReference type="NCBI Taxonomy" id="13818"/>
    <lineage>
        <taxon>Eukaryota</taxon>
        <taxon>Viridiplantae</taxon>
        <taxon>Streptophyta</taxon>
        <taxon>Embryophyta</taxon>
        <taxon>Tracheophyta</taxon>
        <taxon>Polypodiopsida</taxon>
        <taxon>Polypodiidae</taxon>
        <taxon>Polypodiales</taxon>
        <taxon>Pteridineae</taxon>
        <taxon>Pteridaceae</taxon>
        <taxon>Vittarioideae</taxon>
        <taxon>Adiantum</taxon>
    </lineage>
</organism>
<name>A0A9D4V7V1_ADICA</name>
<dbReference type="InterPro" id="IPR005000">
    <property type="entry name" value="Aldolase/citrate-lyase_domain"/>
</dbReference>
<dbReference type="GO" id="GO:0016832">
    <property type="term" value="F:aldehyde-lyase activity"/>
    <property type="evidence" value="ECO:0007669"/>
    <property type="project" value="TreeGrafter"/>
</dbReference>
<dbReference type="InterPro" id="IPR050251">
    <property type="entry name" value="HpcH-HpaI_aldolase"/>
</dbReference>
<keyword evidence="6" id="KW-1185">Reference proteome</keyword>
<dbReference type="SUPFAM" id="SSF51621">
    <property type="entry name" value="Phosphoenolpyruvate/pyruvate domain"/>
    <property type="match status" value="1"/>
</dbReference>
<dbReference type="Proteomes" id="UP000886520">
    <property type="component" value="Chromosome 4"/>
</dbReference>
<evidence type="ECO:0000313" key="5">
    <source>
        <dbReference type="EMBL" id="KAI5081238.1"/>
    </source>
</evidence>
<reference evidence="5" key="1">
    <citation type="submission" date="2021-01" db="EMBL/GenBank/DDBJ databases">
        <title>Adiantum capillus-veneris genome.</title>
        <authorList>
            <person name="Fang Y."/>
            <person name="Liao Q."/>
        </authorList>
    </citation>
    <scope>NUCLEOTIDE SEQUENCE</scope>
    <source>
        <strain evidence="5">H3</strain>
        <tissue evidence="5">Leaf</tissue>
    </source>
</reference>
<dbReference type="Gene3D" id="3.20.20.60">
    <property type="entry name" value="Phosphoenolpyruvate-binding domains"/>
    <property type="match status" value="1"/>
</dbReference>
<protein>
    <recommendedName>
        <fullName evidence="4">HpcH/HpaI aldolase/citrate lyase domain-containing protein</fullName>
    </recommendedName>
</protein>
<evidence type="ECO:0000259" key="4">
    <source>
        <dbReference type="Pfam" id="PF03328"/>
    </source>
</evidence>
<dbReference type="GO" id="GO:0046872">
    <property type="term" value="F:metal ion binding"/>
    <property type="evidence" value="ECO:0007669"/>
    <property type="project" value="UniProtKB-KW"/>
</dbReference>
<evidence type="ECO:0000256" key="3">
    <source>
        <dbReference type="ARBA" id="ARBA00023239"/>
    </source>
</evidence>
<comment type="caution">
    <text evidence="5">The sequence shown here is derived from an EMBL/GenBank/DDBJ whole genome shotgun (WGS) entry which is preliminary data.</text>
</comment>
<accession>A0A9D4V7V1</accession>
<dbReference type="OrthoDB" id="1621678at2759"/>
<evidence type="ECO:0000313" key="6">
    <source>
        <dbReference type="Proteomes" id="UP000886520"/>
    </source>
</evidence>
<sequence>MRDARSLVMMTVQKLARCFGLPDSKAKMGAGACDVVVTRPALGGRHVLGHPSYSRSVKCLCLRIARLSEPIKCRVSPSPSYPLPFYCLPSPSPRLLYPRQVFSSSSSSSSSTAMSRHPSSLKARLAQGHRLYGASFCSFSPPLAEIMGYCGFDYVVVDMEHGPGSPLDAVPCLQALKAAGAFSVIRIPVNDPTWAKKALDLGPDGIMIPMVQTAEEAAMAVAACRYPPKGIRGAACGIIRASRYGLDIDYPQKVEDNLLIMLQIESEKGVENVAAIAAVDGVDCIMMGARDLSFSMGLCDNPAKEHEVDKLLHQAEAAVLAVHKGTRVYLAGVTRESDPPPSMYDRGYQMVGGVGDLSLFRGAALANVKKFKPGPS</sequence>
<dbReference type="Pfam" id="PF03328">
    <property type="entry name" value="HpcH_HpaI"/>
    <property type="match status" value="1"/>
</dbReference>
<proteinExistence type="inferred from homology"/>
<dbReference type="PANTHER" id="PTHR30502:SF0">
    <property type="entry name" value="PHOSPHOENOLPYRUVATE CARBOXYLASE FAMILY PROTEIN"/>
    <property type="match status" value="1"/>
</dbReference>
<dbReference type="InterPro" id="IPR040442">
    <property type="entry name" value="Pyrv_kinase-like_dom_sf"/>
</dbReference>
<evidence type="ECO:0000256" key="2">
    <source>
        <dbReference type="ARBA" id="ARBA00022723"/>
    </source>
</evidence>
<dbReference type="GO" id="GO:0005737">
    <property type="term" value="C:cytoplasm"/>
    <property type="evidence" value="ECO:0007669"/>
    <property type="project" value="TreeGrafter"/>
</dbReference>
<dbReference type="AlphaFoldDB" id="A0A9D4V7V1"/>
<dbReference type="PANTHER" id="PTHR30502">
    <property type="entry name" value="2-KETO-3-DEOXY-L-RHAMNONATE ALDOLASE"/>
    <property type="match status" value="1"/>
</dbReference>
<feature type="domain" description="HpcH/HpaI aldolase/citrate lyase" evidence="4">
    <location>
        <begin position="138"/>
        <end position="359"/>
    </location>
</feature>
<gene>
    <name evidence="5" type="ORF">GOP47_0004421</name>
</gene>
<evidence type="ECO:0000256" key="1">
    <source>
        <dbReference type="ARBA" id="ARBA00005568"/>
    </source>
</evidence>
<dbReference type="InterPro" id="IPR015813">
    <property type="entry name" value="Pyrv/PenolPyrv_kinase-like_dom"/>
</dbReference>
<dbReference type="EMBL" id="JABFUD020000004">
    <property type="protein sequence ID" value="KAI5081238.1"/>
    <property type="molecule type" value="Genomic_DNA"/>
</dbReference>
<keyword evidence="2" id="KW-0479">Metal-binding</keyword>